<dbReference type="GeneID" id="23461741"/>
<sequence>MAIKSLFVVAKLFARRRRHLSPALWVIRECAPSFCFLFPSSCWFCEDTGRRIPRWSTPLSFLFSKKKEKIYKEKKRLRLSCRPLLALPRIFPFFPFLDLPGDQSQDSILCGPLVIRPSA</sequence>
<dbReference type="RefSeq" id="YP_009119059.1">
    <property type="nucleotide sequence ID" value="NC_026440.1"/>
</dbReference>
<name>A0A0B5J060_9VIRU</name>
<proteinExistence type="predicted"/>
<accession>A0A0B5J060</accession>
<dbReference type="EMBL" id="KP136319">
    <property type="protein sequence ID" value="AJF96824.1"/>
    <property type="molecule type" value="Genomic_DNA"/>
</dbReference>
<evidence type="ECO:0000313" key="2">
    <source>
        <dbReference type="Proteomes" id="UP000202511"/>
    </source>
</evidence>
<evidence type="ECO:0000313" key="1">
    <source>
        <dbReference type="EMBL" id="AJF96824.1"/>
    </source>
</evidence>
<reference evidence="1 2" key="1">
    <citation type="journal article" date="2015" name="Parasitol. Res.">
        <title>Viruses in close associations with free-living amoebae.</title>
        <authorList>
            <person name="Scheid P."/>
        </authorList>
    </citation>
    <scope>NUCLEOTIDE SEQUENCE [LARGE SCALE GENOMIC DNA]</scope>
    <source>
        <strain evidence="1">KlaHel</strain>
    </source>
</reference>
<organism evidence="1 2">
    <name type="scientific">Pandoravirus inopinatum</name>
    <dbReference type="NCBI Taxonomy" id="1605721"/>
    <lineage>
        <taxon>Viruses</taxon>
        <taxon>Pandoravirus</taxon>
    </lineage>
</organism>
<dbReference type="KEGG" id="vg:23461741"/>
<protein>
    <submittedName>
        <fullName evidence="1">Uncharacterized protein</fullName>
    </submittedName>
</protein>
<dbReference type="Proteomes" id="UP000202511">
    <property type="component" value="Segment"/>
</dbReference>